<protein>
    <submittedName>
        <fullName evidence="1">Uncharacterized protein</fullName>
    </submittedName>
</protein>
<accession>A0A2C9VVI9</accession>
<gene>
    <name evidence="1" type="ORF">MANES_05G120700</name>
</gene>
<name>A0A2C9VVI9_MANES</name>
<reference evidence="1" key="1">
    <citation type="submission" date="2016-02" db="EMBL/GenBank/DDBJ databases">
        <title>WGS assembly of Manihot esculenta.</title>
        <authorList>
            <person name="Bredeson J.V."/>
            <person name="Prochnik S.E."/>
            <person name="Lyons J.B."/>
            <person name="Schmutz J."/>
            <person name="Grimwood J."/>
            <person name="Vrebalov J."/>
            <person name="Bart R.S."/>
            <person name="Amuge T."/>
            <person name="Ferguson M.E."/>
            <person name="Green R."/>
            <person name="Putnam N."/>
            <person name="Stites J."/>
            <person name="Rounsley S."/>
            <person name="Rokhsar D.S."/>
        </authorList>
    </citation>
    <scope>NUCLEOTIDE SEQUENCE [LARGE SCALE GENOMIC DNA]</scope>
    <source>
        <tissue evidence="1">Leaf</tissue>
    </source>
</reference>
<evidence type="ECO:0000313" key="1">
    <source>
        <dbReference type="EMBL" id="OAY50256.1"/>
    </source>
</evidence>
<sequence>MFQSFCLSTFFISMRGKDSWTYNNMSPFWGYIHTTVVQLPFYCHVVRVQPYPSAKLRIYNEEYSICVDCNWLVPSAKQSCVLTDFNFP</sequence>
<proteinExistence type="predicted"/>
<organism evidence="1">
    <name type="scientific">Manihot esculenta</name>
    <name type="common">Cassava</name>
    <name type="synonym">Jatropha manihot</name>
    <dbReference type="NCBI Taxonomy" id="3983"/>
    <lineage>
        <taxon>Eukaryota</taxon>
        <taxon>Viridiplantae</taxon>
        <taxon>Streptophyta</taxon>
        <taxon>Embryophyta</taxon>
        <taxon>Tracheophyta</taxon>
        <taxon>Spermatophyta</taxon>
        <taxon>Magnoliopsida</taxon>
        <taxon>eudicotyledons</taxon>
        <taxon>Gunneridae</taxon>
        <taxon>Pentapetalae</taxon>
        <taxon>rosids</taxon>
        <taxon>fabids</taxon>
        <taxon>Malpighiales</taxon>
        <taxon>Euphorbiaceae</taxon>
        <taxon>Crotonoideae</taxon>
        <taxon>Manihoteae</taxon>
        <taxon>Manihot</taxon>
    </lineage>
</organism>
<dbReference type="EMBL" id="CM004391">
    <property type="protein sequence ID" value="OAY50256.1"/>
    <property type="molecule type" value="Genomic_DNA"/>
</dbReference>
<dbReference type="AlphaFoldDB" id="A0A2C9VVI9"/>